<feature type="signal peptide" evidence="5">
    <location>
        <begin position="1"/>
        <end position="21"/>
    </location>
</feature>
<dbReference type="OrthoDB" id="18798at2759"/>
<proteinExistence type="inferred from homology"/>
<dbReference type="STRING" id="188477.A0A3S0ZLQ4"/>
<dbReference type="EC" id="3.6.5.2" evidence="2"/>
<reference evidence="6 7" key="1">
    <citation type="submission" date="2019-01" db="EMBL/GenBank/DDBJ databases">
        <title>A draft genome assembly of the solar-powered sea slug Elysia chlorotica.</title>
        <authorList>
            <person name="Cai H."/>
            <person name="Li Q."/>
            <person name="Fang X."/>
            <person name="Li J."/>
            <person name="Curtis N.E."/>
            <person name="Altenburger A."/>
            <person name="Shibata T."/>
            <person name="Feng M."/>
            <person name="Maeda T."/>
            <person name="Schwartz J.A."/>
            <person name="Shigenobu S."/>
            <person name="Lundholm N."/>
            <person name="Nishiyama T."/>
            <person name="Yang H."/>
            <person name="Hasebe M."/>
            <person name="Li S."/>
            <person name="Pierce S.K."/>
            <person name="Wang J."/>
        </authorList>
    </citation>
    <scope>NUCLEOTIDE SEQUENCE [LARGE SCALE GENOMIC DNA]</scope>
    <source>
        <strain evidence="6">EC2010</strain>
        <tissue evidence="6">Whole organism of an adult</tissue>
    </source>
</reference>
<keyword evidence="5" id="KW-0732">Signal</keyword>
<sequence length="234" mass="26001">MRVGEFWTWIVLGTVIEGWTAIHQARRAASDYKLQYRERVGGLDISYQTTVKHEDTPIKVDILDTSHQDECQPSCHDVYDADAFVVVYSITDVSTFTVARDELSRIRSGATANAPILLLGNKLDFDHVRKVPVEEAQCAAEAASCLLVEVSAAEGHAPIIEKLHGLFLDALASHCHRGRSVKRRKSLFENVSKKLGSVFRMKSLEDSSSAAAEVNKQKMMQVCHQSANRSMSLL</sequence>
<dbReference type="InterPro" id="IPR001806">
    <property type="entry name" value="Small_GTPase"/>
</dbReference>
<comment type="caution">
    <text evidence="6">The sequence shown here is derived from an EMBL/GenBank/DDBJ whole genome shotgun (WGS) entry which is preliminary data.</text>
</comment>
<evidence type="ECO:0000313" key="6">
    <source>
        <dbReference type="EMBL" id="RUS77840.1"/>
    </source>
</evidence>
<dbReference type="PANTHER" id="PTHR45704">
    <property type="entry name" value="RAS-LIKE FAMILY MEMBER 11"/>
    <property type="match status" value="1"/>
</dbReference>
<dbReference type="AlphaFoldDB" id="A0A3S0ZLQ4"/>
<dbReference type="InterPro" id="IPR027417">
    <property type="entry name" value="P-loop_NTPase"/>
</dbReference>
<feature type="chain" id="PRO_5018643213" description="small monomeric GTPase" evidence="5">
    <location>
        <begin position="22"/>
        <end position="234"/>
    </location>
</feature>
<dbReference type="Pfam" id="PF00071">
    <property type="entry name" value="Ras"/>
    <property type="match status" value="1"/>
</dbReference>
<accession>A0A3S0ZLQ4</accession>
<organism evidence="6 7">
    <name type="scientific">Elysia chlorotica</name>
    <name type="common">Eastern emerald elysia</name>
    <name type="synonym">Sea slug</name>
    <dbReference type="NCBI Taxonomy" id="188477"/>
    <lineage>
        <taxon>Eukaryota</taxon>
        <taxon>Metazoa</taxon>
        <taxon>Spiralia</taxon>
        <taxon>Lophotrochozoa</taxon>
        <taxon>Mollusca</taxon>
        <taxon>Gastropoda</taxon>
        <taxon>Heterobranchia</taxon>
        <taxon>Euthyneura</taxon>
        <taxon>Panpulmonata</taxon>
        <taxon>Sacoglossa</taxon>
        <taxon>Placobranchoidea</taxon>
        <taxon>Plakobranchidae</taxon>
        <taxon>Elysia</taxon>
    </lineage>
</organism>
<dbReference type="GO" id="GO:0005525">
    <property type="term" value="F:GTP binding"/>
    <property type="evidence" value="ECO:0007669"/>
    <property type="project" value="InterPro"/>
</dbReference>
<dbReference type="PROSITE" id="PS51419">
    <property type="entry name" value="RAB"/>
    <property type="match status" value="1"/>
</dbReference>
<comment type="similarity">
    <text evidence="1">Belongs to the small GTPase superfamily. Ras family.</text>
</comment>
<keyword evidence="7" id="KW-1185">Reference proteome</keyword>
<name>A0A3S0ZLQ4_ELYCH</name>
<evidence type="ECO:0000256" key="3">
    <source>
        <dbReference type="ARBA" id="ARBA00022801"/>
    </source>
</evidence>
<evidence type="ECO:0000256" key="5">
    <source>
        <dbReference type="SAM" id="SignalP"/>
    </source>
</evidence>
<dbReference type="SMART" id="SM00175">
    <property type="entry name" value="RAB"/>
    <property type="match status" value="1"/>
</dbReference>
<evidence type="ECO:0000256" key="2">
    <source>
        <dbReference type="ARBA" id="ARBA00011984"/>
    </source>
</evidence>
<comment type="catalytic activity">
    <reaction evidence="4">
        <text>GTP + H2O = GDP + phosphate + H(+)</text>
        <dbReference type="Rhea" id="RHEA:19669"/>
        <dbReference type="ChEBI" id="CHEBI:15377"/>
        <dbReference type="ChEBI" id="CHEBI:15378"/>
        <dbReference type="ChEBI" id="CHEBI:37565"/>
        <dbReference type="ChEBI" id="CHEBI:43474"/>
        <dbReference type="ChEBI" id="CHEBI:58189"/>
        <dbReference type="EC" id="3.6.5.2"/>
    </reaction>
</comment>
<evidence type="ECO:0000256" key="4">
    <source>
        <dbReference type="ARBA" id="ARBA00048098"/>
    </source>
</evidence>
<dbReference type="SMART" id="SM00173">
    <property type="entry name" value="RAS"/>
    <property type="match status" value="1"/>
</dbReference>
<evidence type="ECO:0000313" key="7">
    <source>
        <dbReference type="Proteomes" id="UP000271974"/>
    </source>
</evidence>
<dbReference type="Proteomes" id="UP000271974">
    <property type="component" value="Unassembled WGS sequence"/>
</dbReference>
<dbReference type="EMBL" id="RQTK01000547">
    <property type="protein sequence ID" value="RUS77840.1"/>
    <property type="molecule type" value="Genomic_DNA"/>
</dbReference>
<dbReference type="GO" id="GO:0003925">
    <property type="term" value="F:G protein activity"/>
    <property type="evidence" value="ECO:0007669"/>
    <property type="project" value="UniProtKB-EC"/>
</dbReference>
<protein>
    <recommendedName>
        <fullName evidence="2">small monomeric GTPase</fullName>
        <ecNumber evidence="2">3.6.5.2</ecNumber>
    </recommendedName>
</protein>
<dbReference type="Gene3D" id="3.40.50.300">
    <property type="entry name" value="P-loop containing nucleotide triphosphate hydrolases"/>
    <property type="match status" value="1"/>
</dbReference>
<evidence type="ECO:0000256" key="1">
    <source>
        <dbReference type="ARBA" id="ARBA00008344"/>
    </source>
</evidence>
<dbReference type="SUPFAM" id="SSF52540">
    <property type="entry name" value="P-loop containing nucleoside triphosphate hydrolases"/>
    <property type="match status" value="1"/>
</dbReference>
<dbReference type="InterPro" id="IPR051065">
    <property type="entry name" value="Ras-related_GTPase"/>
</dbReference>
<gene>
    <name evidence="6" type="ORF">EGW08_014392</name>
</gene>
<keyword evidence="3" id="KW-0378">Hydrolase</keyword>